<accession>A0A0B7KF12</accession>
<dbReference type="Proteomes" id="UP000616885">
    <property type="component" value="Unassembled WGS sequence"/>
</dbReference>
<dbReference type="EMBL" id="CDPU01000055">
    <property type="protein sequence ID" value="CEO55664.1"/>
    <property type="molecule type" value="Genomic_DNA"/>
</dbReference>
<name>A0A0B7KF12_BIOOC</name>
<evidence type="ECO:0000313" key="1">
    <source>
        <dbReference type="EMBL" id="CEO55664.1"/>
    </source>
</evidence>
<sequence>MNAISTPVRSTQFEETSLRPTIEARRQLTGREKGQKLAQVVQHAYESGNKLYTKDMFREIEVFLAKRSWTEATYITLPSMIGIDTRVAIPSLEDREYGEPQSEVETRVPFPVIYPYRKLMKLAQNAFEGETDEELVDPSIPEIKTAAFTCPIRISTVFAMISDVPHEQVEETWNFTEESWEQSSFRIELLDMLNQVDRIPKASRVVCLGLGNLAKTLAEDNLYETIGPPSTLPGYRNYVNHLVALTVAQVIGSRQANCLSPDTEPTHGQQSSLKVVAEDFSYSPQDKEVLAKAGFQILNGYGTSSFRVVDDETIFVCCDPRRAVMEIIADIARPAAMLWIQDLPEVEDGDIQAGYWEFIKRKFSFKKYEDSPRTVQLLEEYTKYEIEVKAEVLRTDLYIRNT</sequence>
<dbReference type="PANTHER" id="PTHR42080">
    <property type="entry name" value="SRR1 DOMAIN-CONTAINING PROTEIN"/>
    <property type="match status" value="1"/>
</dbReference>
<reference evidence="1" key="1">
    <citation type="submission" date="2015-01" db="EMBL/GenBank/DDBJ databases">
        <authorList>
            <person name="Durling Mikael"/>
        </authorList>
    </citation>
    <scope>NUCLEOTIDE SEQUENCE</scope>
</reference>
<evidence type="ECO:0008006" key="3">
    <source>
        <dbReference type="Google" id="ProtNLM"/>
    </source>
</evidence>
<dbReference type="PANTHER" id="PTHR42080:SF1">
    <property type="entry name" value="SRR1-LIKE DOMAIN-CONTAINING PROTEIN"/>
    <property type="match status" value="1"/>
</dbReference>
<reference evidence="2" key="2">
    <citation type="submission" date="2020-10" db="EMBL/GenBank/DDBJ databases">
        <title>High-Quality Genome Resource of Clonostachys rosea strain S41 by Oxford Nanopore Long-Read Sequencing.</title>
        <authorList>
            <person name="Wang H."/>
        </authorList>
    </citation>
    <scope>NUCLEOTIDE SEQUENCE</scope>
    <source>
        <strain evidence="2">S41</strain>
    </source>
</reference>
<protein>
    <recommendedName>
        <fullName evidence="3">SRR1-like domain-containing protein</fullName>
    </recommendedName>
</protein>
<gene>
    <name evidence="1" type="ORF">BN869_000011722_1</name>
    <name evidence="2" type="ORF">IM811_008039</name>
</gene>
<dbReference type="AlphaFoldDB" id="A0A0B7KF12"/>
<proteinExistence type="predicted"/>
<evidence type="ECO:0000313" key="2">
    <source>
        <dbReference type="EMBL" id="KAF9757095.1"/>
    </source>
</evidence>
<dbReference type="EMBL" id="JADCTT010000002">
    <property type="protein sequence ID" value="KAF9757095.1"/>
    <property type="molecule type" value="Genomic_DNA"/>
</dbReference>
<organism evidence="1">
    <name type="scientific">Bionectria ochroleuca</name>
    <name type="common">Gliocladium roseum</name>
    <dbReference type="NCBI Taxonomy" id="29856"/>
    <lineage>
        <taxon>Eukaryota</taxon>
        <taxon>Fungi</taxon>
        <taxon>Dikarya</taxon>
        <taxon>Ascomycota</taxon>
        <taxon>Pezizomycotina</taxon>
        <taxon>Sordariomycetes</taxon>
        <taxon>Hypocreomycetidae</taxon>
        <taxon>Hypocreales</taxon>
        <taxon>Bionectriaceae</taxon>
        <taxon>Clonostachys</taxon>
    </lineage>
</organism>